<proteinExistence type="predicted"/>
<sequence>MPGTDKITIFYDAMPLVLSAGRAVYWPEKKMLILSDLHLGKTGYFRAHGIPVSSAVLTDDLRRLGHLIHEFKPEQVLVAGDMFHHRFNNDVHLFQDWRQSYKELSFLLVPGNHDRHMDIDYAGIQVTVTPETYGLGEIHFVHEMQAEQAGRFTISGHLHPGYRISGKAKQSLCLPCFIRGRHHLILPAFSQFTGLYTGASAGHTCYVISENKLFEF</sequence>
<dbReference type="PANTHER" id="PTHR39323">
    <property type="entry name" value="BLR1149 PROTEIN"/>
    <property type="match status" value="1"/>
</dbReference>
<dbReference type="Pfam" id="PF00149">
    <property type="entry name" value="Metallophos"/>
    <property type="match status" value="1"/>
</dbReference>
<dbReference type="SUPFAM" id="SSF56300">
    <property type="entry name" value="Metallo-dependent phosphatases"/>
    <property type="match status" value="1"/>
</dbReference>
<evidence type="ECO:0000313" key="2">
    <source>
        <dbReference type="EMBL" id="SDC05069.1"/>
    </source>
</evidence>
<dbReference type="GO" id="GO:0016787">
    <property type="term" value="F:hydrolase activity"/>
    <property type="evidence" value="ECO:0007669"/>
    <property type="project" value="InterPro"/>
</dbReference>
<accession>A0A1G6IEX2</accession>
<keyword evidence="3" id="KW-1185">Reference proteome</keyword>
<gene>
    <name evidence="2" type="ORF">SAMN04487894_101200</name>
</gene>
<feature type="domain" description="Calcineurin-like phosphoesterase" evidence="1">
    <location>
        <begin position="30"/>
        <end position="117"/>
    </location>
</feature>
<dbReference type="InterPro" id="IPR026336">
    <property type="entry name" value="PdeM-like"/>
</dbReference>
<dbReference type="STRING" id="1285928.SAMN04487894_101200"/>
<dbReference type="EMBL" id="FMZO01000001">
    <property type="protein sequence ID" value="SDC05069.1"/>
    <property type="molecule type" value="Genomic_DNA"/>
</dbReference>
<dbReference type="InterPro" id="IPR024173">
    <property type="entry name" value="Pesterase_MJ0037-like"/>
</dbReference>
<organism evidence="2 3">
    <name type="scientific">Niabella drilacis (strain DSM 25811 / CCM 8410 / CCUG 62505 / LMG 26954 / E90)</name>
    <dbReference type="NCBI Taxonomy" id="1285928"/>
    <lineage>
        <taxon>Bacteria</taxon>
        <taxon>Pseudomonadati</taxon>
        <taxon>Bacteroidota</taxon>
        <taxon>Chitinophagia</taxon>
        <taxon>Chitinophagales</taxon>
        <taxon>Chitinophagaceae</taxon>
        <taxon>Niabella</taxon>
    </lineage>
</organism>
<dbReference type="PIRSF" id="PIRSF000887">
    <property type="entry name" value="Pesterase_MJ0037"/>
    <property type="match status" value="1"/>
</dbReference>
<dbReference type="Proteomes" id="UP000198757">
    <property type="component" value="Unassembled WGS sequence"/>
</dbReference>
<protein>
    <submittedName>
        <fullName evidence="2">Putative phosphoesterase</fullName>
    </submittedName>
</protein>
<reference evidence="3" key="1">
    <citation type="submission" date="2016-10" db="EMBL/GenBank/DDBJ databases">
        <authorList>
            <person name="Varghese N."/>
            <person name="Submissions S."/>
        </authorList>
    </citation>
    <scope>NUCLEOTIDE SEQUENCE [LARGE SCALE GENOMIC DNA]</scope>
    <source>
        <strain evidence="3">DSM 25811 / CCM 8410 / LMG 26954 / E90</strain>
    </source>
</reference>
<dbReference type="AlphaFoldDB" id="A0A1G6IEX2"/>
<dbReference type="RefSeq" id="WP_090388163.1">
    <property type="nucleotide sequence ID" value="NZ_FMZO01000001.1"/>
</dbReference>
<dbReference type="OrthoDB" id="9795838at2"/>
<dbReference type="Gene3D" id="3.60.21.10">
    <property type="match status" value="1"/>
</dbReference>
<dbReference type="InterPro" id="IPR004843">
    <property type="entry name" value="Calcineurin-like_PHP"/>
</dbReference>
<evidence type="ECO:0000313" key="3">
    <source>
        <dbReference type="Proteomes" id="UP000198757"/>
    </source>
</evidence>
<dbReference type="NCBIfam" id="TIGR04123">
    <property type="entry name" value="P_estr_lig_assc"/>
    <property type="match status" value="1"/>
</dbReference>
<evidence type="ECO:0000259" key="1">
    <source>
        <dbReference type="Pfam" id="PF00149"/>
    </source>
</evidence>
<dbReference type="PANTHER" id="PTHR39323:SF1">
    <property type="entry name" value="BLR1149 PROTEIN"/>
    <property type="match status" value="1"/>
</dbReference>
<name>A0A1G6IEX2_NIADE</name>
<dbReference type="InterPro" id="IPR029052">
    <property type="entry name" value="Metallo-depent_PP-like"/>
</dbReference>